<evidence type="ECO:0000256" key="5">
    <source>
        <dbReference type="SAM" id="Phobius"/>
    </source>
</evidence>
<keyword evidence="3 5" id="KW-0472">Membrane</keyword>
<dbReference type="Proteomes" id="UP000223525">
    <property type="component" value="Unassembled WGS sequence"/>
</dbReference>
<name>A0A2C6B068_FUSNP</name>
<keyword evidence="1 5" id="KW-0812">Transmembrane</keyword>
<feature type="transmembrane region" description="Helical" evidence="5">
    <location>
        <begin position="63"/>
        <end position="84"/>
    </location>
</feature>
<organism evidence="6 7">
    <name type="scientific">Fusobacterium nucleatum subsp. polymorphum</name>
    <name type="common">Fusobacterium polymorphum</name>
    <dbReference type="NCBI Taxonomy" id="76857"/>
    <lineage>
        <taxon>Bacteria</taxon>
        <taxon>Fusobacteriati</taxon>
        <taxon>Fusobacteriota</taxon>
        <taxon>Fusobacteriia</taxon>
        <taxon>Fusobacteriales</taxon>
        <taxon>Fusobacteriaceae</taxon>
        <taxon>Fusobacterium</taxon>
    </lineage>
</organism>
<feature type="transmembrane region" description="Helical" evidence="5">
    <location>
        <begin position="223"/>
        <end position="243"/>
    </location>
</feature>
<dbReference type="InterPro" id="IPR007688">
    <property type="entry name" value="Conjugal_tfr_TrbL/VirB6"/>
</dbReference>
<reference evidence="6 7" key="1">
    <citation type="submission" date="2017-06" db="EMBL/GenBank/DDBJ databases">
        <title>Draft genome sequence of Fusobacterium nucleatum subsp. polymorphum KCOM 1248 (=ChDC F113).</title>
        <authorList>
            <person name="Kook J.-K."/>
            <person name="Park S.-N."/>
            <person name="Lim Y.K."/>
            <person name="Roh H."/>
        </authorList>
    </citation>
    <scope>NUCLEOTIDE SEQUENCE [LARGE SCALE GENOMIC DNA]</scope>
    <source>
        <strain evidence="7">KCOM 1248 (ChDC F113)</strain>
    </source>
</reference>
<feature type="compositionally biased region" description="Polar residues" evidence="4">
    <location>
        <begin position="410"/>
        <end position="460"/>
    </location>
</feature>
<keyword evidence="2 5" id="KW-1133">Transmembrane helix</keyword>
<feature type="compositionally biased region" description="Polar residues" evidence="4">
    <location>
        <begin position="498"/>
        <end position="509"/>
    </location>
</feature>
<feature type="transmembrane region" description="Helical" evidence="5">
    <location>
        <begin position="20"/>
        <end position="42"/>
    </location>
</feature>
<feature type="transmembrane region" description="Helical" evidence="5">
    <location>
        <begin position="183"/>
        <end position="203"/>
    </location>
</feature>
<evidence type="ECO:0000256" key="4">
    <source>
        <dbReference type="SAM" id="MobiDB-lite"/>
    </source>
</evidence>
<dbReference type="RefSeq" id="WP_099003060.1">
    <property type="nucleotide sequence ID" value="NZ_CP077158.1"/>
</dbReference>
<evidence type="ECO:0000313" key="6">
    <source>
        <dbReference type="EMBL" id="PHH99875.1"/>
    </source>
</evidence>
<feature type="transmembrane region" description="Helical" evidence="5">
    <location>
        <begin position="130"/>
        <end position="152"/>
    </location>
</feature>
<sequence length="576" mass="59999">MVFTEILNNFVKILEKLPGNLKSMCMTLLYFLSTIDIALTVYKNINNPDFNYVNWAKTKILKIGFIIFAIKSYEWFLSMVKSFFLSVGTKGLGISLNGNNYFNDPSVIWDKGREIGDLILDEVSGWPSTYVFILLGIITYIGFFMLSIQIIICWVEYYFLTGISIIFLPFGALDLGLEYYKNVFKTIMSCSIKLCVFNIWLLICDKLIKELLVVNRGYELDDALVVCGTVYILVVIMLSMPSLTSGLLTGSPTMNAGAAMAGATGAVAGMTRGMGHVYRGTKETVKGAVKGAKIGASGGSRFLGGPGTGLGIVGSTVGGIGGAIVGGSYAGARYGVFKEKAKDKQNNGNNASVTSPSNNSSLGGNSSGGNTSQAGSANSNGGSSGSTPNQQSTASNSPGNNGGTPSGSGQAPSSNIQGATGSVNTNAQTQVNAPNSNGDTTTQPSSSTNDATTVDNSNIDSTQATGTAQNSTTNTTTQPSSNTNDTTTDNSNIDSTQATGTAQSNASNMDTSTATNVSNSTSSDSGNNVDNSNNTNSSTNTSSTTSSDTGSNSEKRGIKVNGGEAGKLPDWMEGDY</sequence>
<gene>
    <name evidence="6" type="ORF">CA836_09585</name>
</gene>
<feature type="region of interest" description="Disordered" evidence="4">
    <location>
        <begin position="341"/>
        <end position="576"/>
    </location>
</feature>
<evidence type="ECO:0000313" key="7">
    <source>
        <dbReference type="Proteomes" id="UP000223525"/>
    </source>
</evidence>
<dbReference type="AlphaFoldDB" id="A0A2C6B068"/>
<feature type="compositionally biased region" description="Low complexity" evidence="4">
    <location>
        <begin position="510"/>
        <end position="552"/>
    </location>
</feature>
<feature type="compositionally biased region" description="Low complexity" evidence="4">
    <location>
        <begin position="354"/>
        <end position="399"/>
    </location>
</feature>
<protein>
    <submittedName>
        <fullName evidence="6">Conjugal transfer protein TrbL</fullName>
    </submittedName>
</protein>
<dbReference type="EMBL" id="NIRK01000001">
    <property type="protein sequence ID" value="PHH99875.1"/>
    <property type="molecule type" value="Genomic_DNA"/>
</dbReference>
<comment type="caution">
    <text evidence="6">The sequence shown here is derived from an EMBL/GenBank/DDBJ whole genome shotgun (WGS) entry which is preliminary data.</text>
</comment>
<feature type="transmembrane region" description="Helical" evidence="5">
    <location>
        <begin position="157"/>
        <end position="177"/>
    </location>
</feature>
<evidence type="ECO:0000256" key="3">
    <source>
        <dbReference type="ARBA" id="ARBA00023136"/>
    </source>
</evidence>
<dbReference type="Pfam" id="PF04610">
    <property type="entry name" value="TrbL"/>
    <property type="match status" value="1"/>
</dbReference>
<evidence type="ECO:0000256" key="2">
    <source>
        <dbReference type="ARBA" id="ARBA00022989"/>
    </source>
</evidence>
<proteinExistence type="predicted"/>
<feature type="compositionally biased region" description="Low complexity" evidence="4">
    <location>
        <begin position="461"/>
        <end position="497"/>
    </location>
</feature>
<accession>A0A2C6B068</accession>
<evidence type="ECO:0000256" key="1">
    <source>
        <dbReference type="ARBA" id="ARBA00022692"/>
    </source>
</evidence>
<dbReference type="GO" id="GO:0030255">
    <property type="term" value="P:protein secretion by the type IV secretion system"/>
    <property type="evidence" value="ECO:0007669"/>
    <property type="project" value="InterPro"/>
</dbReference>